<dbReference type="AlphaFoldDB" id="J0ZLX5"/>
<evidence type="ECO:0000313" key="1">
    <source>
        <dbReference type="EMBL" id="EJF89403.1"/>
    </source>
</evidence>
<dbReference type="RefSeq" id="WP_008040712.1">
    <property type="nucleotide sequence ID" value="NZ_JH725147.1"/>
</dbReference>
<dbReference type="EMBL" id="AIMB01000008">
    <property type="protein sequence ID" value="EJF89403.1"/>
    <property type="molecule type" value="Genomic_DNA"/>
</dbReference>
<evidence type="ECO:0000313" key="2">
    <source>
        <dbReference type="Proteomes" id="UP000008952"/>
    </source>
</evidence>
<dbReference type="Proteomes" id="UP000008952">
    <property type="component" value="Unassembled WGS sequence"/>
</dbReference>
<dbReference type="PANTHER" id="PTHR34129:SF1">
    <property type="entry name" value="DUF952 DOMAIN-CONTAINING PROTEIN"/>
    <property type="match status" value="1"/>
</dbReference>
<dbReference type="Pfam" id="PF06108">
    <property type="entry name" value="DUF952"/>
    <property type="match status" value="1"/>
</dbReference>
<gene>
    <name evidence="1" type="ORF">ME5_01954</name>
</gene>
<dbReference type="OrthoDB" id="9799937at2"/>
<organism evidence="1 2">
    <name type="scientific">Bartonella tamiae Th239</name>
    <dbReference type="NCBI Taxonomy" id="1094558"/>
    <lineage>
        <taxon>Bacteria</taxon>
        <taxon>Pseudomonadati</taxon>
        <taxon>Pseudomonadota</taxon>
        <taxon>Alphaproteobacteria</taxon>
        <taxon>Hyphomicrobiales</taxon>
        <taxon>Bartonellaceae</taxon>
        <taxon>Bartonella</taxon>
    </lineage>
</organism>
<dbReference type="PATRIC" id="fig|1094558.3.peg.2099"/>
<accession>J0ZLX5</accession>
<sequence length="115" mass="13283">MAYIYKIVPRNEWVEAEKLGLYNGSDIDAQDGFIHFSQEEQVADTANKHFRNQKDLLLICVDTHALDQNVLKYEISRGGALFPHLYGVLPLKSIVKIQEFLSDENGYFSFKERDD</sequence>
<dbReference type="STRING" id="1094558.ME5_01954"/>
<dbReference type="HOGENOM" id="CLU_129452_0_0_5"/>
<keyword evidence="2" id="KW-1185">Reference proteome</keyword>
<name>J0ZLX5_9HYPH</name>
<dbReference type="Gene3D" id="3.20.170.20">
    <property type="entry name" value="Protein of unknown function DUF952"/>
    <property type="match status" value="1"/>
</dbReference>
<dbReference type="InterPro" id="IPR009297">
    <property type="entry name" value="DUF952"/>
</dbReference>
<proteinExistence type="predicted"/>
<dbReference type="SUPFAM" id="SSF56399">
    <property type="entry name" value="ADP-ribosylation"/>
    <property type="match status" value="1"/>
</dbReference>
<reference evidence="1 2" key="1">
    <citation type="submission" date="2012-03" db="EMBL/GenBank/DDBJ databases">
        <title>The Genome Sequence of Bartonella tamiae Th239.</title>
        <authorList>
            <consortium name="The Broad Institute Genome Sequencing Platform"/>
            <consortium name="The Broad Institute Genome Sequencing Center for Infectious Disease"/>
            <person name="Feldgarden M."/>
            <person name="Kirby J."/>
            <person name="Kosoy M."/>
            <person name="Birtles R."/>
            <person name="Probert W.S."/>
            <person name="Chiaraviglio L."/>
            <person name="Young S.K."/>
            <person name="Zeng Q."/>
            <person name="Gargeya S."/>
            <person name="Fitzgerald M."/>
            <person name="Haas B."/>
            <person name="Abouelleil A."/>
            <person name="Alvarado L."/>
            <person name="Arachchi H.M."/>
            <person name="Berlin A."/>
            <person name="Chapman S.B."/>
            <person name="Gearin G."/>
            <person name="Goldberg J."/>
            <person name="Griggs A."/>
            <person name="Gujja S."/>
            <person name="Hansen M."/>
            <person name="Heiman D."/>
            <person name="Howarth C."/>
            <person name="Larimer J."/>
            <person name="Lui A."/>
            <person name="MacDonald P.J.P."/>
            <person name="McCowen C."/>
            <person name="Montmayeur A."/>
            <person name="Murphy C."/>
            <person name="Neiman D."/>
            <person name="Pearson M."/>
            <person name="Priest M."/>
            <person name="Roberts A."/>
            <person name="Saif S."/>
            <person name="Shea T."/>
            <person name="Sisk P."/>
            <person name="Stolte C."/>
            <person name="Sykes S."/>
            <person name="Wortman J."/>
            <person name="Nusbaum C."/>
            <person name="Birren B."/>
        </authorList>
    </citation>
    <scope>NUCLEOTIDE SEQUENCE [LARGE SCALE GENOMIC DNA]</scope>
    <source>
        <strain evidence="1 2">Th239</strain>
    </source>
</reference>
<evidence type="ECO:0008006" key="3">
    <source>
        <dbReference type="Google" id="ProtNLM"/>
    </source>
</evidence>
<protein>
    <recommendedName>
        <fullName evidence="3">Dihydroorotate dehydrogenase</fullName>
    </recommendedName>
</protein>
<dbReference type="PANTHER" id="PTHR34129">
    <property type="entry name" value="BLR1139 PROTEIN"/>
    <property type="match status" value="1"/>
</dbReference>
<comment type="caution">
    <text evidence="1">The sequence shown here is derived from an EMBL/GenBank/DDBJ whole genome shotgun (WGS) entry which is preliminary data.</text>
</comment>
<dbReference type="eggNOG" id="COG3502">
    <property type="taxonomic scope" value="Bacteria"/>
</dbReference>